<evidence type="ECO:0000256" key="1">
    <source>
        <dbReference type="SAM" id="MobiDB-lite"/>
    </source>
</evidence>
<gene>
    <name evidence="2" type="ORF">FRACYDRAFT_238037</name>
</gene>
<dbReference type="KEGG" id="fcy:FRACYDRAFT_238037"/>
<evidence type="ECO:0000313" key="3">
    <source>
        <dbReference type="Proteomes" id="UP000095751"/>
    </source>
</evidence>
<dbReference type="EMBL" id="KV784357">
    <property type="protein sequence ID" value="OEU17614.1"/>
    <property type="molecule type" value="Genomic_DNA"/>
</dbReference>
<dbReference type="AlphaFoldDB" id="A0A1E7FHM2"/>
<dbReference type="PANTHER" id="PTHR28052:SF1">
    <property type="entry name" value="UPF0545 PROTEIN C22ORF39"/>
    <property type="match status" value="1"/>
</dbReference>
<name>A0A1E7FHM2_9STRA</name>
<organism evidence="2 3">
    <name type="scientific">Fragilariopsis cylindrus CCMP1102</name>
    <dbReference type="NCBI Taxonomy" id="635003"/>
    <lineage>
        <taxon>Eukaryota</taxon>
        <taxon>Sar</taxon>
        <taxon>Stramenopiles</taxon>
        <taxon>Ochrophyta</taxon>
        <taxon>Bacillariophyta</taxon>
        <taxon>Bacillariophyceae</taxon>
        <taxon>Bacillariophycidae</taxon>
        <taxon>Bacillariales</taxon>
        <taxon>Bacillariaceae</taxon>
        <taxon>Fragilariopsis</taxon>
    </lineage>
</organism>
<protein>
    <submittedName>
        <fullName evidence="2">Uncharacterized protein</fullName>
    </submittedName>
</protein>
<dbReference type="InParanoid" id="A0A1E7FHM2"/>
<keyword evidence="3" id="KW-1185">Reference proteome</keyword>
<proteinExistence type="predicted"/>
<accession>A0A1E7FHM2</accession>
<dbReference type="PANTHER" id="PTHR28052">
    <property type="entry name" value="UPF0545 PROTEIN C22ORF39"/>
    <property type="match status" value="1"/>
</dbReference>
<dbReference type="OrthoDB" id="2017405at2759"/>
<sequence>MSQTNSTPSASESSAPMMPNADEVLSETTEMSNMFSSLSSSLSSSSSTSAEVKVGMYYDEWARCVGSSYQIDHLYRLGRFDSCKKQWGDVKTAIKIKFTRDPKKAQELLDSTYFKKRTTISPTAGAIWELKERPGWD</sequence>
<dbReference type="Proteomes" id="UP000095751">
    <property type="component" value="Unassembled WGS sequence"/>
</dbReference>
<evidence type="ECO:0000313" key="2">
    <source>
        <dbReference type="EMBL" id="OEU17614.1"/>
    </source>
</evidence>
<feature type="compositionally biased region" description="Low complexity" evidence="1">
    <location>
        <begin position="1"/>
        <end position="21"/>
    </location>
</feature>
<feature type="region of interest" description="Disordered" evidence="1">
    <location>
        <begin position="1"/>
        <end position="32"/>
    </location>
</feature>
<dbReference type="Pfam" id="PF11326">
    <property type="entry name" value="PANTS-like"/>
    <property type="match status" value="1"/>
</dbReference>
<reference evidence="2 3" key="1">
    <citation type="submission" date="2016-09" db="EMBL/GenBank/DDBJ databases">
        <title>Extensive genetic diversity and differential bi-allelic expression allows diatom success in the polar Southern Ocean.</title>
        <authorList>
            <consortium name="DOE Joint Genome Institute"/>
            <person name="Mock T."/>
            <person name="Otillar R.P."/>
            <person name="Strauss J."/>
            <person name="Dupont C."/>
            <person name="Frickenhaus S."/>
            <person name="Maumus F."/>
            <person name="Mcmullan M."/>
            <person name="Sanges R."/>
            <person name="Schmutz J."/>
            <person name="Toseland A."/>
            <person name="Valas R."/>
            <person name="Veluchamy A."/>
            <person name="Ward B.J."/>
            <person name="Allen A."/>
            <person name="Barry K."/>
            <person name="Falciatore A."/>
            <person name="Ferrante M."/>
            <person name="Fortunato A.E."/>
            <person name="Gloeckner G."/>
            <person name="Gruber A."/>
            <person name="Hipkin R."/>
            <person name="Janech M."/>
            <person name="Kroth P."/>
            <person name="Leese F."/>
            <person name="Lindquist E."/>
            <person name="Lyon B.R."/>
            <person name="Martin J."/>
            <person name="Mayer C."/>
            <person name="Parker M."/>
            <person name="Quesneville H."/>
            <person name="Raymond J."/>
            <person name="Uhlig C."/>
            <person name="Valentin K.U."/>
            <person name="Worden A.Z."/>
            <person name="Armbrust E.V."/>
            <person name="Bowler C."/>
            <person name="Green B."/>
            <person name="Moulton V."/>
            <person name="Van Oosterhout C."/>
            <person name="Grigoriev I."/>
        </authorList>
    </citation>
    <scope>NUCLEOTIDE SEQUENCE [LARGE SCALE GENOMIC DNA]</scope>
    <source>
        <strain evidence="2 3">CCMP1102</strain>
    </source>
</reference>
<dbReference type="InterPro" id="IPR021475">
    <property type="entry name" value="Pants/Emi1-like"/>
</dbReference>